<dbReference type="Pfam" id="PF08212">
    <property type="entry name" value="Lipocalin_2"/>
    <property type="match status" value="1"/>
</dbReference>
<evidence type="ECO:0000313" key="3">
    <source>
        <dbReference type="EMBL" id="SMY06976.1"/>
    </source>
</evidence>
<dbReference type="PROSITE" id="PS00213">
    <property type="entry name" value="LIPOCALIN"/>
    <property type="match status" value="1"/>
</dbReference>
<sequence>MFMRVVCILLAMLFALPALAQQVRDPATPLIPVTTFEQSKLLGDWFEVARTPTLLGRDCHGNTVRIEERDDSRLTLRINCHVGRLDGPILAIEGIVVEISPGVFLARINRLPQIGNLPLVVLWEAEDARLLAIGAPRGEIGFLWSRQPNPDAAALDAARQALVAQGYREGAIAAVPHAP</sequence>
<dbReference type="SUPFAM" id="SSF50814">
    <property type="entry name" value="Lipocalins"/>
    <property type="match status" value="1"/>
</dbReference>
<dbReference type="AlphaFoldDB" id="A0A238LDE6"/>
<feature type="domain" description="Lipocalin/cytosolic fatty-acid binding" evidence="2">
    <location>
        <begin position="39"/>
        <end position="176"/>
    </location>
</feature>
<dbReference type="InterPro" id="IPR012674">
    <property type="entry name" value="Calycin"/>
</dbReference>
<dbReference type="Proteomes" id="UP000201613">
    <property type="component" value="Unassembled WGS sequence"/>
</dbReference>
<dbReference type="Gene3D" id="2.40.128.20">
    <property type="match status" value="1"/>
</dbReference>
<name>A0A238LDE6_9RHOB</name>
<dbReference type="RefSeq" id="WP_093991084.1">
    <property type="nucleotide sequence ID" value="NZ_FXZK01000001.1"/>
</dbReference>
<dbReference type="EMBL" id="FXZK01000001">
    <property type="protein sequence ID" value="SMY06976.1"/>
    <property type="molecule type" value="Genomic_DNA"/>
</dbReference>
<feature type="signal peptide" evidence="1">
    <location>
        <begin position="1"/>
        <end position="20"/>
    </location>
</feature>
<keyword evidence="1" id="KW-0732">Signal</keyword>
<dbReference type="InterPro" id="IPR000566">
    <property type="entry name" value="Lipocln_cytosolic_FA-bd_dom"/>
</dbReference>
<accession>A0A238LDE6</accession>
<feature type="chain" id="PRO_5011969185" evidence="1">
    <location>
        <begin position="21"/>
        <end position="179"/>
    </location>
</feature>
<proteinExistence type="predicted"/>
<keyword evidence="4" id="KW-1185">Reference proteome</keyword>
<reference evidence="4" key="1">
    <citation type="submission" date="2017-05" db="EMBL/GenBank/DDBJ databases">
        <authorList>
            <person name="Rodrigo-Torres L."/>
            <person name="Arahal R. D."/>
            <person name="Lucena T."/>
        </authorList>
    </citation>
    <scope>NUCLEOTIDE SEQUENCE [LARGE SCALE GENOMIC DNA]</scope>
    <source>
        <strain evidence="4">CECT 8899</strain>
    </source>
</reference>
<organism evidence="3 4">
    <name type="scientific">Flavimaricola marinus</name>
    <dbReference type="NCBI Taxonomy" id="1819565"/>
    <lineage>
        <taxon>Bacteria</taxon>
        <taxon>Pseudomonadati</taxon>
        <taxon>Pseudomonadota</taxon>
        <taxon>Alphaproteobacteria</taxon>
        <taxon>Rhodobacterales</taxon>
        <taxon>Paracoccaceae</taxon>
        <taxon>Flavimaricola</taxon>
    </lineage>
</organism>
<dbReference type="InterPro" id="IPR022272">
    <property type="entry name" value="Lipocalin_CS"/>
</dbReference>
<dbReference type="OrthoDB" id="594739at2"/>
<evidence type="ECO:0000313" key="4">
    <source>
        <dbReference type="Proteomes" id="UP000201613"/>
    </source>
</evidence>
<gene>
    <name evidence="3" type="ORF">LOM8899_01106</name>
</gene>
<evidence type="ECO:0000256" key="1">
    <source>
        <dbReference type="SAM" id="SignalP"/>
    </source>
</evidence>
<evidence type="ECO:0000259" key="2">
    <source>
        <dbReference type="Pfam" id="PF08212"/>
    </source>
</evidence>
<protein>
    <submittedName>
        <fullName evidence="3">Lipocalin-like domain protein</fullName>
    </submittedName>
</protein>